<evidence type="ECO:0000256" key="2">
    <source>
        <dbReference type="ARBA" id="ARBA00004496"/>
    </source>
</evidence>
<feature type="compositionally biased region" description="Low complexity" evidence="8">
    <location>
        <begin position="1"/>
        <end position="16"/>
    </location>
</feature>
<dbReference type="GO" id="GO:0006606">
    <property type="term" value="P:protein import into nucleus"/>
    <property type="evidence" value="ECO:0007669"/>
    <property type="project" value="InterPro"/>
</dbReference>
<name>A0A8J6DX50_GALPY</name>
<evidence type="ECO:0000313" key="10">
    <source>
        <dbReference type="EMBL" id="KAG8523070.1"/>
    </source>
</evidence>
<evidence type="ECO:0000256" key="4">
    <source>
        <dbReference type="ARBA" id="ARBA00022553"/>
    </source>
</evidence>
<dbReference type="InterPro" id="IPR036975">
    <property type="entry name" value="Importin-a_IBB_sf"/>
</dbReference>
<evidence type="ECO:0000256" key="3">
    <source>
        <dbReference type="ARBA" id="ARBA00022490"/>
    </source>
</evidence>
<keyword evidence="6" id="KW-0539">Nucleus</keyword>
<organism evidence="10 11">
    <name type="scientific">Galemys pyrenaicus</name>
    <name type="common">Iberian desman</name>
    <name type="synonym">Pyrenean desman</name>
    <dbReference type="NCBI Taxonomy" id="202257"/>
    <lineage>
        <taxon>Eukaryota</taxon>
        <taxon>Metazoa</taxon>
        <taxon>Chordata</taxon>
        <taxon>Craniata</taxon>
        <taxon>Vertebrata</taxon>
        <taxon>Euteleostomi</taxon>
        <taxon>Mammalia</taxon>
        <taxon>Eutheria</taxon>
        <taxon>Laurasiatheria</taxon>
        <taxon>Eulipotyphla</taxon>
        <taxon>Talpidae</taxon>
        <taxon>Galemys</taxon>
    </lineage>
</organism>
<comment type="subcellular location">
    <subcellularLocation>
        <location evidence="2">Cytoplasm</location>
    </subcellularLocation>
    <subcellularLocation>
        <location evidence="1">Nucleus</location>
    </subcellularLocation>
</comment>
<sequence>TMSTNKNANSSAANLNRFKNKGKDSTEMRRHQIEVNVELRKAKKDDQMLKRRNTANEPQTNIHKKASWTVSKIRAGHQDQIQEAMYHRLVASLTSFLPNQTFKTQKK</sequence>
<evidence type="ECO:0000313" key="11">
    <source>
        <dbReference type="Proteomes" id="UP000700334"/>
    </source>
</evidence>
<gene>
    <name evidence="10" type="ORF">J0S82_012655</name>
</gene>
<keyword evidence="5" id="KW-0007">Acetylation</keyword>
<dbReference type="InterPro" id="IPR002652">
    <property type="entry name" value="Importin-a_IBB"/>
</dbReference>
<feature type="domain" description="IBB" evidence="9">
    <location>
        <begin position="1"/>
        <end position="61"/>
    </location>
</feature>
<dbReference type="GO" id="GO:0005737">
    <property type="term" value="C:cytoplasm"/>
    <property type="evidence" value="ECO:0007669"/>
    <property type="project" value="UniProtKB-SubCell"/>
</dbReference>
<dbReference type="Pfam" id="PF01749">
    <property type="entry name" value="IBB"/>
    <property type="match status" value="1"/>
</dbReference>
<keyword evidence="3" id="KW-0963">Cytoplasm</keyword>
<dbReference type="GO" id="GO:0061608">
    <property type="term" value="F:nuclear import signal receptor activity"/>
    <property type="evidence" value="ECO:0007669"/>
    <property type="project" value="InterPro"/>
</dbReference>
<feature type="non-terminal residue" evidence="10">
    <location>
        <position position="107"/>
    </location>
</feature>
<evidence type="ECO:0000256" key="1">
    <source>
        <dbReference type="ARBA" id="ARBA00004123"/>
    </source>
</evidence>
<feature type="region of interest" description="Disordered" evidence="8">
    <location>
        <begin position="44"/>
        <end position="64"/>
    </location>
</feature>
<dbReference type="Gene3D" id="1.20.5.690">
    <property type="entry name" value="Importin-alpha, importin-beta-binding domain"/>
    <property type="match status" value="1"/>
</dbReference>
<evidence type="ECO:0000256" key="6">
    <source>
        <dbReference type="ARBA" id="ARBA00023242"/>
    </source>
</evidence>
<dbReference type="GO" id="GO:0005634">
    <property type="term" value="C:nucleus"/>
    <property type="evidence" value="ECO:0007669"/>
    <property type="project" value="UniProtKB-SubCell"/>
</dbReference>
<comment type="caution">
    <text evidence="10">The sequence shown here is derived from an EMBL/GenBank/DDBJ whole genome shotgun (WGS) entry which is preliminary data.</text>
</comment>
<reference evidence="10" key="1">
    <citation type="journal article" date="2021" name="Evol. Appl.">
        <title>The genome of the Pyrenean desman and the effects of bottlenecks and inbreeding on the genomic landscape of an endangered species.</title>
        <authorList>
            <person name="Escoda L."/>
            <person name="Castresana J."/>
        </authorList>
    </citation>
    <scope>NUCLEOTIDE SEQUENCE</scope>
    <source>
        <strain evidence="10">IBE-C5619</strain>
    </source>
</reference>
<evidence type="ECO:0000256" key="8">
    <source>
        <dbReference type="SAM" id="MobiDB-lite"/>
    </source>
</evidence>
<dbReference type="FunFam" id="1.20.5.690:FF:000005">
    <property type="entry name" value="Importin subunit alpha"/>
    <property type="match status" value="1"/>
</dbReference>
<dbReference type="PROSITE" id="PS51214">
    <property type="entry name" value="IBB"/>
    <property type="match status" value="1"/>
</dbReference>
<evidence type="ECO:0000256" key="7">
    <source>
        <dbReference type="PROSITE-ProRule" id="PRU00561"/>
    </source>
</evidence>
<protein>
    <submittedName>
        <fullName evidence="10">Importin subunit alpha-1</fullName>
    </submittedName>
</protein>
<dbReference type="AlphaFoldDB" id="A0A8J6DX50"/>
<feature type="non-terminal residue" evidence="10">
    <location>
        <position position="1"/>
    </location>
</feature>
<evidence type="ECO:0000256" key="5">
    <source>
        <dbReference type="ARBA" id="ARBA00022990"/>
    </source>
</evidence>
<dbReference type="OrthoDB" id="9632791at2759"/>
<keyword evidence="7" id="KW-0813">Transport</keyword>
<accession>A0A8J6DX50</accession>
<evidence type="ECO:0000259" key="9">
    <source>
        <dbReference type="PROSITE" id="PS51214"/>
    </source>
</evidence>
<dbReference type="Proteomes" id="UP000700334">
    <property type="component" value="Unassembled WGS sequence"/>
</dbReference>
<feature type="region of interest" description="Disordered" evidence="8">
    <location>
        <begin position="1"/>
        <end position="29"/>
    </location>
</feature>
<dbReference type="EMBL" id="JAGFMF010011418">
    <property type="protein sequence ID" value="KAG8523070.1"/>
    <property type="molecule type" value="Genomic_DNA"/>
</dbReference>
<keyword evidence="11" id="KW-1185">Reference proteome</keyword>
<keyword evidence="4" id="KW-0597">Phosphoprotein</keyword>
<proteinExistence type="predicted"/>